<dbReference type="Proteomes" id="UP000694844">
    <property type="component" value="Chromosome 6"/>
</dbReference>
<organism evidence="2 3">
    <name type="scientific">Crassostrea virginica</name>
    <name type="common">Eastern oyster</name>
    <dbReference type="NCBI Taxonomy" id="6565"/>
    <lineage>
        <taxon>Eukaryota</taxon>
        <taxon>Metazoa</taxon>
        <taxon>Spiralia</taxon>
        <taxon>Lophotrochozoa</taxon>
        <taxon>Mollusca</taxon>
        <taxon>Bivalvia</taxon>
        <taxon>Autobranchia</taxon>
        <taxon>Pteriomorphia</taxon>
        <taxon>Ostreida</taxon>
        <taxon>Ostreoidea</taxon>
        <taxon>Ostreidae</taxon>
        <taxon>Crassostrea</taxon>
    </lineage>
</organism>
<name>A0A8B8A5X2_CRAVI</name>
<keyword evidence="2" id="KW-1185">Reference proteome</keyword>
<evidence type="ECO:0000256" key="1">
    <source>
        <dbReference type="SAM" id="MobiDB-lite"/>
    </source>
</evidence>
<dbReference type="AlphaFoldDB" id="A0A8B8A5X2"/>
<feature type="compositionally biased region" description="Basic residues" evidence="1">
    <location>
        <begin position="1"/>
        <end position="11"/>
    </location>
</feature>
<gene>
    <name evidence="3" type="primary">LOC111099728</name>
</gene>
<accession>A0A8B8A5X2</accession>
<dbReference type="RefSeq" id="XP_022286856.1">
    <property type="nucleotide sequence ID" value="XM_022431148.1"/>
</dbReference>
<dbReference type="KEGG" id="cvn:111099728"/>
<evidence type="ECO:0000313" key="2">
    <source>
        <dbReference type="Proteomes" id="UP000694844"/>
    </source>
</evidence>
<dbReference type="GeneID" id="111099728"/>
<sequence>MNFKKSKHGKPVTRPLVGQNKSEFDVMPQTQDAVDTIQKTLLTSLRNVIPSACVFKAMQSTDKYPTQTDLPVDEPMDQQETVCNAENYYLENMVKNSVNHVSEEEVKANNKLTWGQSTNPL</sequence>
<feature type="region of interest" description="Disordered" evidence="1">
    <location>
        <begin position="1"/>
        <end position="21"/>
    </location>
</feature>
<protein>
    <submittedName>
        <fullName evidence="3">Uncharacterized protein LOC111099728</fullName>
    </submittedName>
</protein>
<reference evidence="3" key="1">
    <citation type="submission" date="2025-08" db="UniProtKB">
        <authorList>
            <consortium name="RefSeq"/>
        </authorList>
    </citation>
    <scope>IDENTIFICATION</scope>
    <source>
        <tissue evidence="3">Whole sample</tissue>
    </source>
</reference>
<proteinExistence type="predicted"/>
<evidence type="ECO:0000313" key="3">
    <source>
        <dbReference type="RefSeq" id="XP_022286856.1"/>
    </source>
</evidence>